<evidence type="ECO:0000259" key="5">
    <source>
        <dbReference type="Pfam" id="PF01625"/>
    </source>
</evidence>
<gene>
    <name evidence="6" type="ORF">MICPUCDRAFT_15210</name>
</gene>
<evidence type="ECO:0000313" key="7">
    <source>
        <dbReference type="Proteomes" id="UP000001876"/>
    </source>
</evidence>
<dbReference type="GeneID" id="9682451"/>
<evidence type="ECO:0000313" key="6">
    <source>
        <dbReference type="EMBL" id="EEH59139.1"/>
    </source>
</evidence>
<dbReference type="AlphaFoldDB" id="C1MMZ5"/>
<evidence type="ECO:0000256" key="1">
    <source>
        <dbReference type="ARBA" id="ARBA00005591"/>
    </source>
</evidence>
<dbReference type="EMBL" id="GG663737">
    <property type="protein sequence ID" value="EEH59139.1"/>
    <property type="molecule type" value="Genomic_DNA"/>
</dbReference>
<dbReference type="Gene3D" id="3.30.1060.10">
    <property type="entry name" value="Peptide methionine sulphoxide reductase MsrA"/>
    <property type="match status" value="1"/>
</dbReference>
<dbReference type="GO" id="GO:0008113">
    <property type="term" value="F:peptide-methionine (S)-S-oxide reductase activity"/>
    <property type="evidence" value="ECO:0007669"/>
    <property type="project" value="UniProtKB-EC"/>
</dbReference>
<dbReference type="eggNOG" id="KOG1635">
    <property type="taxonomic scope" value="Eukaryota"/>
</dbReference>
<dbReference type="InterPro" id="IPR002569">
    <property type="entry name" value="Met_Sox_Rdtase_MsrA_dom"/>
</dbReference>
<dbReference type="PANTHER" id="PTHR43774">
    <property type="entry name" value="PEPTIDE METHIONINE SULFOXIDE REDUCTASE"/>
    <property type="match status" value="1"/>
</dbReference>
<organism evidence="7">
    <name type="scientific">Micromonas pusilla (strain CCMP1545)</name>
    <name type="common">Picoplanktonic green alga</name>
    <dbReference type="NCBI Taxonomy" id="564608"/>
    <lineage>
        <taxon>Eukaryota</taxon>
        <taxon>Viridiplantae</taxon>
        <taxon>Chlorophyta</taxon>
        <taxon>Mamiellophyceae</taxon>
        <taxon>Mamiellales</taxon>
        <taxon>Mamiellaceae</taxon>
        <taxon>Micromonas</taxon>
    </lineage>
</organism>
<dbReference type="STRING" id="564608.C1MMZ5"/>
<reference evidence="6 7" key="1">
    <citation type="journal article" date="2009" name="Science">
        <title>Green evolution and dynamic adaptations revealed by genomes of the marine picoeukaryotes Micromonas.</title>
        <authorList>
            <person name="Worden A.Z."/>
            <person name="Lee J.H."/>
            <person name="Mock T."/>
            <person name="Rouze P."/>
            <person name="Simmons M.P."/>
            <person name="Aerts A.L."/>
            <person name="Allen A.E."/>
            <person name="Cuvelier M.L."/>
            <person name="Derelle E."/>
            <person name="Everett M.V."/>
            <person name="Foulon E."/>
            <person name="Grimwood J."/>
            <person name="Gundlach H."/>
            <person name="Henrissat B."/>
            <person name="Napoli C."/>
            <person name="McDonald S.M."/>
            <person name="Parker M.S."/>
            <person name="Rombauts S."/>
            <person name="Salamov A."/>
            <person name="Von Dassow P."/>
            <person name="Badger J.H."/>
            <person name="Coutinho P.M."/>
            <person name="Demir E."/>
            <person name="Dubchak I."/>
            <person name="Gentemann C."/>
            <person name="Eikrem W."/>
            <person name="Gready J.E."/>
            <person name="John U."/>
            <person name="Lanier W."/>
            <person name="Lindquist E.A."/>
            <person name="Lucas S."/>
            <person name="Mayer K.F."/>
            <person name="Moreau H."/>
            <person name="Not F."/>
            <person name="Otillar R."/>
            <person name="Panaud O."/>
            <person name="Pangilinan J."/>
            <person name="Paulsen I."/>
            <person name="Piegu B."/>
            <person name="Poliakov A."/>
            <person name="Robbens S."/>
            <person name="Schmutz J."/>
            <person name="Toulza E."/>
            <person name="Wyss T."/>
            <person name="Zelensky A."/>
            <person name="Zhou K."/>
            <person name="Armbrust E.V."/>
            <person name="Bhattacharya D."/>
            <person name="Goodenough U.W."/>
            <person name="Van de Peer Y."/>
            <person name="Grigoriev I.V."/>
        </authorList>
    </citation>
    <scope>NUCLEOTIDE SEQUENCE [LARGE SCALE GENOMIC DNA]</scope>
    <source>
        <strain evidence="6 7">CCMP1545</strain>
    </source>
</reference>
<dbReference type="PANTHER" id="PTHR43774:SF1">
    <property type="entry name" value="PEPTIDE METHIONINE SULFOXIDE REDUCTASE MSRA 2"/>
    <property type="match status" value="1"/>
</dbReference>
<evidence type="ECO:0000256" key="3">
    <source>
        <dbReference type="ARBA" id="ARBA00023002"/>
    </source>
</evidence>
<dbReference type="EC" id="1.8.4.11" evidence="2"/>
<keyword evidence="7" id="KW-1185">Reference proteome</keyword>
<evidence type="ECO:0000256" key="4">
    <source>
        <dbReference type="ARBA" id="ARBA00030643"/>
    </source>
</evidence>
<name>C1MMZ5_MICPC</name>
<dbReference type="OrthoDB" id="77405at2759"/>
<accession>C1MMZ5</accession>
<dbReference type="Proteomes" id="UP000001876">
    <property type="component" value="Unassembled WGS sequence"/>
</dbReference>
<protein>
    <recommendedName>
        <fullName evidence="2">peptide-methionine (S)-S-oxide reductase</fullName>
        <ecNumber evidence="2">1.8.4.11</ecNumber>
    </recommendedName>
    <alternativeName>
        <fullName evidence="4">Peptide-methionine (S)-S-oxide reductase</fullName>
    </alternativeName>
</protein>
<sequence>FWKPEARFAALPGVLATRVGYTGGPRTSRSVTYDSVCDDDGHTEAVRVTFDPSVLSYDALLREFWDISASRATTTRRKAQYKSAIWTTNDAQAAHVAIAMREKAEELGMEIVTEVRALDAWHDAEERHQKYVEKNRANKARSIHWFPYDRVGVVNADP</sequence>
<comment type="similarity">
    <text evidence="1">Belongs to the MsrA Met sulfoxide reductase family.</text>
</comment>
<proteinExistence type="inferred from homology"/>
<dbReference type="OMA" id="YKSAIWY"/>
<dbReference type="SUPFAM" id="SSF55068">
    <property type="entry name" value="Peptide methionine sulfoxide reductase"/>
    <property type="match status" value="1"/>
</dbReference>
<dbReference type="InterPro" id="IPR036509">
    <property type="entry name" value="Met_Sox_Rdtase_MsrA_sf"/>
</dbReference>
<feature type="domain" description="Peptide methionine sulphoxide reductase MsrA" evidence="5">
    <location>
        <begin position="1"/>
        <end position="137"/>
    </location>
</feature>
<keyword evidence="3" id="KW-0560">Oxidoreductase</keyword>
<dbReference type="RefSeq" id="XP_003057494.1">
    <property type="nucleotide sequence ID" value="XM_003057448.1"/>
</dbReference>
<evidence type="ECO:0000256" key="2">
    <source>
        <dbReference type="ARBA" id="ARBA00012502"/>
    </source>
</evidence>
<dbReference type="KEGG" id="mpp:MICPUCDRAFT_15210"/>
<feature type="non-terminal residue" evidence="6">
    <location>
        <position position="1"/>
    </location>
</feature>
<dbReference type="Pfam" id="PF01625">
    <property type="entry name" value="PMSR"/>
    <property type="match status" value="1"/>
</dbReference>